<dbReference type="GO" id="GO:0016787">
    <property type="term" value="F:hydrolase activity"/>
    <property type="evidence" value="ECO:0007669"/>
    <property type="project" value="UniProtKB-KW"/>
</dbReference>
<evidence type="ECO:0000313" key="2">
    <source>
        <dbReference type="Proteomes" id="UP000265618"/>
    </source>
</evidence>
<dbReference type="GO" id="GO:0003844">
    <property type="term" value="F:1,4-alpha-glucan branching enzyme activity"/>
    <property type="evidence" value="ECO:0007669"/>
    <property type="project" value="TreeGrafter"/>
</dbReference>
<sequence>VWLKTKDGRAIFRLPQHCRATRLEGNEMVSLFWNPPGEFTHYFKHQSPPKPDVLKIYEAHVGMATEDERCGGYREFADNLLPTIAAK</sequence>
<feature type="non-terminal residue" evidence="1">
    <location>
        <position position="87"/>
    </location>
</feature>
<reference evidence="1 2" key="1">
    <citation type="journal article" date="2018" name="PLoS ONE">
        <title>The draft genome of Kipferlia bialata reveals reductive genome evolution in fornicate parasites.</title>
        <authorList>
            <person name="Tanifuji G."/>
            <person name="Takabayashi S."/>
            <person name="Kume K."/>
            <person name="Takagi M."/>
            <person name="Nakayama T."/>
            <person name="Kamikawa R."/>
            <person name="Inagaki Y."/>
            <person name="Hashimoto T."/>
        </authorList>
    </citation>
    <scope>NUCLEOTIDE SEQUENCE [LARGE SCALE GENOMIC DNA]</scope>
    <source>
        <strain evidence="1">NY0173</strain>
    </source>
</reference>
<dbReference type="GO" id="GO:0005737">
    <property type="term" value="C:cytoplasm"/>
    <property type="evidence" value="ECO:0007669"/>
    <property type="project" value="TreeGrafter"/>
</dbReference>
<dbReference type="Proteomes" id="UP000265618">
    <property type="component" value="Unassembled WGS sequence"/>
</dbReference>
<gene>
    <name evidence="1" type="ORF">KIPB_015923</name>
</gene>
<dbReference type="PANTHER" id="PTHR43651">
    <property type="entry name" value="1,4-ALPHA-GLUCAN-BRANCHING ENZYME"/>
    <property type="match status" value="1"/>
</dbReference>
<comment type="caution">
    <text evidence="1">The sequence shown here is derived from an EMBL/GenBank/DDBJ whole genome shotgun (WGS) entry which is preliminary data.</text>
</comment>
<feature type="non-terminal residue" evidence="1">
    <location>
        <position position="1"/>
    </location>
</feature>
<dbReference type="AlphaFoldDB" id="A0A9K3DCF4"/>
<accession>A0A9K3DCF4</accession>
<protein>
    <submittedName>
        <fullName evidence="1">Glycoside hydrolase, family 13</fullName>
    </submittedName>
</protein>
<dbReference type="GO" id="GO:0005975">
    <property type="term" value="P:carbohydrate metabolic process"/>
    <property type="evidence" value="ECO:0007669"/>
    <property type="project" value="TreeGrafter"/>
</dbReference>
<evidence type="ECO:0000313" key="1">
    <source>
        <dbReference type="EMBL" id="GIQ92257.1"/>
    </source>
</evidence>
<proteinExistence type="predicted"/>
<dbReference type="InterPro" id="IPR013783">
    <property type="entry name" value="Ig-like_fold"/>
</dbReference>
<dbReference type="EMBL" id="BDIP01009293">
    <property type="protein sequence ID" value="GIQ92257.1"/>
    <property type="molecule type" value="Genomic_DNA"/>
</dbReference>
<dbReference type="Gene3D" id="2.60.40.10">
    <property type="entry name" value="Immunoglobulins"/>
    <property type="match status" value="1"/>
</dbReference>
<keyword evidence="1" id="KW-0378">Hydrolase</keyword>
<name>A0A9K3DCF4_9EUKA</name>
<dbReference type="PANTHER" id="PTHR43651:SF3">
    <property type="entry name" value="1,4-ALPHA-GLUCAN-BRANCHING ENZYME"/>
    <property type="match status" value="1"/>
</dbReference>
<dbReference type="Gene3D" id="3.20.20.80">
    <property type="entry name" value="Glycosidases"/>
    <property type="match status" value="1"/>
</dbReference>
<organism evidence="1 2">
    <name type="scientific">Kipferlia bialata</name>
    <dbReference type="NCBI Taxonomy" id="797122"/>
    <lineage>
        <taxon>Eukaryota</taxon>
        <taxon>Metamonada</taxon>
        <taxon>Carpediemonas-like organisms</taxon>
        <taxon>Kipferlia</taxon>
    </lineage>
</organism>
<dbReference type="OrthoDB" id="196493at2759"/>
<keyword evidence="2" id="KW-1185">Reference proteome</keyword>